<evidence type="ECO:0000313" key="3">
    <source>
        <dbReference type="Proteomes" id="UP000827986"/>
    </source>
</evidence>
<dbReference type="AlphaFoldDB" id="A0A9D3XVG6"/>
<sequence>MFWTGWREERQQGESWQRSCPAQHRSFQTIWRGRGRGGERRWGNGEAGGRKQRCRAEQALPEERRRCSGSIMLPWFLQRVKNIRAGTCLVTPQHTSDPNLALAGKHLRPVGLGVGQTRYCFGAWSDGDVGCKLQNRPLKRHLTDRAGHVFPLGAFATNPGGRAEPTSQPVGRDTNSTDRGGDGGGVPPCLKTIQAIVKPCKLNSAT</sequence>
<gene>
    <name evidence="2" type="ORF">KIL84_019536</name>
</gene>
<comment type="caution">
    <text evidence="2">The sequence shown here is derived from an EMBL/GenBank/DDBJ whole genome shotgun (WGS) entry which is preliminary data.</text>
</comment>
<organism evidence="2 3">
    <name type="scientific">Mauremys mutica</name>
    <name type="common">yellowpond turtle</name>
    <dbReference type="NCBI Taxonomy" id="74926"/>
    <lineage>
        <taxon>Eukaryota</taxon>
        <taxon>Metazoa</taxon>
        <taxon>Chordata</taxon>
        <taxon>Craniata</taxon>
        <taxon>Vertebrata</taxon>
        <taxon>Euteleostomi</taxon>
        <taxon>Archelosauria</taxon>
        <taxon>Testudinata</taxon>
        <taxon>Testudines</taxon>
        <taxon>Cryptodira</taxon>
        <taxon>Durocryptodira</taxon>
        <taxon>Testudinoidea</taxon>
        <taxon>Geoemydidae</taxon>
        <taxon>Geoemydinae</taxon>
        <taxon>Mauremys</taxon>
    </lineage>
</organism>
<protein>
    <submittedName>
        <fullName evidence="2">Uncharacterized protein</fullName>
    </submittedName>
</protein>
<accession>A0A9D3XVG6</accession>
<feature type="region of interest" description="Disordered" evidence="1">
    <location>
        <begin position="154"/>
        <end position="186"/>
    </location>
</feature>
<name>A0A9D3XVG6_9SAUR</name>
<feature type="compositionally biased region" description="Polar residues" evidence="1">
    <location>
        <begin position="165"/>
        <end position="174"/>
    </location>
</feature>
<reference evidence="2" key="1">
    <citation type="submission" date="2021-09" db="EMBL/GenBank/DDBJ databases">
        <title>The genome of Mauremys mutica provides insights into the evolution of semi-aquatic lifestyle.</title>
        <authorList>
            <person name="Gong S."/>
            <person name="Gao Y."/>
        </authorList>
    </citation>
    <scope>NUCLEOTIDE SEQUENCE</scope>
    <source>
        <strain evidence="2">MM-2020</strain>
        <tissue evidence="2">Muscle</tissue>
    </source>
</reference>
<proteinExistence type="predicted"/>
<evidence type="ECO:0000256" key="1">
    <source>
        <dbReference type="SAM" id="MobiDB-lite"/>
    </source>
</evidence>
<dbReference type="Proteomes" id="UP000827986">
    <property type="component" value="Unassembled WGS sequence"/>
</dbReference>
<dbReference type="EMBL" id="JAHDVG010000463">
    <property type="protein sequence ID" value="KAH1186787.1"/>
    <property type="molecule type" value="Genomic_DNA"/>
</dbReference>
<keyword evidence="3" id="KW-1185">Reference proteome</keyword>
<evidence type="ECO:0000313" key="2">
    <source>
        <dbReference type="EMBL" id="KAH1186787.1"/>
    </source>
</evidence>